<reference evidence="2 3" key="1">
    <citation type="submission" date="2016-11" db="EMBL/GenBank/DDBJ databases">
        <authorList>
            <person name="Jaros S."/>
            <person name="Januszkiewicz K."/>
            <person name="Wedrychowicz H."/>
        </authorList>
    </citation>
    <scope>NUCLEOTIDE SEQUENCE [LARGE SCALE GENOMIC DNA]</scope>
    <source>
        <strain evidence="2 3">DSM 46144</strain>
    </source>
</reference>
<keyword evidence="3" id="KW-1185">Reference proteome</keyword>
<evidence type="ECO:0000313" key="3">
    <source>
        <dbReference type="Proteomes" id="UP000184440"/>
    </source>
</evidence>
<evidence type="ECO:0000259" key="1">
    <source>
        <dbReference type="Pfam" id="PF00248"/>
    </source>
</evidence>
<evidence type="ECO:0000313" key="2">
    <source>
        <dbReference type="EMBL" id="SHN12690.1"/>
    </source>
</evidence>
<proteinExistence type="predicted"/>
<accession>A0A1M7P7T8</accession>
<dbReference type="EMBL" id="FRCS01000003">
    <property type="protein sequence ID" value="SHN12690.1"/>
    <property type="molecule type" value="Genomic_DNA"/>
</dbReference>
<dbReference type="InterPro" id="IPR023210">
    <property type="entry name" value="NADP_OxRdtase_dom"/>
</dbReference>
<dbReference type="CDD" id="cd19152">
    <property type="entry name" value="AKR_AKR15A"/>
    <property type="match status" value="1"/>
</dbReference>
<name>A0A1M7P7T8_9ACTN</name>
<dbReference type="AlphaFoldDB" id="A0A1M7P7T8"/>
<protein>
    <submittedName>
        <fullName evidence="2">D-threo-aldose 1-dehydrogenase</fullName>
    </submittedName>
</protein>
<dbReference type="RefSeq" id="WP_073255381.1">
    <property type="nucleotide sequence ID" value="NZ_FRCS01000003.1"/>
</dbReference>
<dbReference type="GO" id="GO:0016491">
    <property type="term" value="F:oxidoreductase activity"/>
    <property type="evidence" value="ECO:0007669"/>
    <property type="project" value="InterPro"/>
</dbReference>
<organism evidence="2 3">
    <name type="scientific">Cryptosporangium aurantiacum</name>
    <dbReference type="NCBI Taxonomy" id="134849"/>
    <lineage>
        <taxon>Bacteria</taxon>
        <taxon>Bacillati</taxon>
        <taxon>Actinomycetota</taxon>
        <taxon>Actinomycetes</taxon>
        <taxon>Cryptosporangiales</taxon>
        <taxon>Cryptosporangiaceae</taxon>
        <taxon>Cryptosporangium</taxon>
    </lineage>
</organism>
<dbReference type="Proteomes" id="UP000184440">
    <property type="component" value="Unassembled WGS sequence"/>
</dbReference>
<dbReference type="InterPro" id="IPR020471">
    <property type="entry name" value="AKR"/>
</dbReference>
<dbReference type="PANTHER" id="PTHR42686:SF1">
    <property type="entry name" value="GH17980P-RELATED"/>
    <property type="match status" value="1"/>
</dbReference>
<gene>
    <name evidence="2" type="ORF">SAMN05443668_10333</name>
</gene>
<dbReference type="SUPFAM" id="SSF51430">
    <property type="entry name" value="NAD(P)-linked oxidoreductase"/>
    <property type="match status" value="1"/>
</dbReference>
<dbReference type="OrthoDB" id="9768851at2"/>
<sequence length="298" mass="30815">MNVVLGTAALAGLFDAVPADQARATLAEAWRLGVRSFDTAPHYGAGLAEQRLGEFLPAGARVSTKVGRLLVPSGTPGSTEAAEFPGTGLARVRDYSASGVLRSLEQSLERLGLSSVDLALVHDPDDQLDQAIAEALPALASSGLARAVGVGMVDASALARVVAASPLDYVLVAGRYTLLDRTAERELLPLCAERGVTVLAAGLLNSGVLADPRPGSRFDYAPASPEVLSAAQRMAAACARHRVPLVAAALQHAYRHPAVGAVVLGARSPAEVRDGLDGLAVPIPDELWAELDACAVRR</sequence>
<dbReference type="Gene3D" id="3.20.20.100">
    <property type="entry name" value="NADP-dependent oxidoreductase domain"/>
    <property type="match status" value="1"/>
</dbReference>
<dbReference type="PRINTS" id="PR00069">
    <property type="entry name" value="ALDKETRDTASE"/>
</dbReference>
<dbReference type="InterPro" id="IPR036812">
    <property type="entry name" value="NAD(P)_OxRdtase_dom_sf"/>
</dbReference>
<dbReference type="STRING" id="134849.SAMN05443668_10333"/>
<feature type="domain" description="NADP-dependent oxidoreductase" evidence="1">
    <location>
        <begin position="3"/>
        <end position="294"/>
    </location>
</feature>
<dbReference type="Pfam" id="PF00248">
    <property type="entry name" value="Aldo_ket_red"/>
    <property type="match status" value="1"/>
</dbReference>
<dbReference type="GO" id="GO:0005829">
    <property type="term" value="C:cytosol"/>
    <property type="evidence" value="ECO:0007669"/>
    <property type="project" value="TreeGrafter"/>
</dbReference>
<dbReference type="PANTHER" id="PTHR42686">
    <property type="entry name" value="GH17980P-RELATED"/>
    <property type="match status" value="1"/>
</dbReference>